<dbReference type="AlphaFoldDB" id="A0A8K0N394"/>
<feature type="chain" id="PRO_5035444686" evidence="5">
    <location>
        <begin position="27"/>
        <end position="100"/>
    </location>
</feature>
<keyword evidence="3 5" id="KW-0732">Signal</keyword>
<dbReference type="Proteomes" id="UP000797356">
    <property type="component" value="Chromosome 6"/>
</dbReference>
<dbReference type="EMBL" id="CM017877">
    <property type="protein sequence ID" value="KAG1347768.1"/>
    <property type="molecule type" value="Genomic_DNA"/>
</dbReference>
<reference evidence="6" key="1">
    <citation type="journal article" date="2017" name="Gigascience">
        <title>The genome draft of coconut (Cocos nucifera).</title>
        <authorList>
            <person name="Xiao Y."/>
            <person name="Xu P."/>
            <person name="Fan H."/>
            <person name="Baudouin L."/>
            <person name="Xia W."/>
            <person name="Bocs S."/>
            <person name="Xu J."/>
            <person name="Li Q."/>
            <person name="Guo A."/>
            <person name="Zhou L."/>
            <person name="Li J."/>
            <person name="Wu Y."/>
            <person name="Ma Z."/>
            <person name="Armero A."/>
            <person name="Issali A.E."/>
            <person name="Liu N."/>
            <person name="Peng M."/>
            <person name="Yang Y."/>
        </authorList>
    </citation>
    <scope>NUCLEOTIDE SEQUENCE</scope>
    <source>
        <tissue evidence="6">Spear leaf of Hainan Tall coconut</tissue>
    </source>
</reference>
<protein>
    <submittedName>
        <fullName evidence="6">Uncharacterized protein</fullName>
    </submittedName>
</protein>
<sequence length="100" mass="10740">MGVEMGKAGFVGVALLVLISCAGTRAVVIGHQACNGPMGMCRGVEEEWAMNSEIGRRLLQTTTSGFIGYKALIPDRTALEAMERGNSYSRGCQANYYCRS</sequence>
<feature type="signal peptide" evidence="5">
    <location>
        <begin position="1"/>
        <end position="26"/>
    </location>
</feature>
<gene>
    <name evidence="6" type="ORF">COCNU_06G015970</name>
</gene>
<keyword evidence="2" id="KW-0372">Hormone</keyword>
<comment type="similarity">
    <text evidence="1">Belongs to the plant rapid alkalinization factor (RALF) family.</text>
</comment>
<keyword evidence="4" id="KW-1015">Disulfide bond</keyword>
<accession>A0A8K0N394</accession>
<comment type="caution">
    <text evidence="6">The sequence shown here is derived from an EMBL/GenBank/DDBJ whole genome shotgun (WGS) entry which is preliminary data.</text>
</comment>
<keyword evidence="7" id="KW-1185">Reference proteome</keyword>
<dbReference type="InterPro" id="IPR008801">
    <property type="entry name" value="RALF"/>
</dbReference>
<dbReference type="OrthoDB" id="786350at2759"/>
<dbReference type="PROSITE" id="PS51257">
    <property type="entry name" value="PROKAR_LIPOPROTEIN"/>
    <property type="match status" value="1"/>
</dbReference>
<organism evidence="6 7">
    <name type="scientific">Cocos nucifera</name>
    <name type="common">Coconut palm</name>
    <dbReference type="NCBI Taxonomy" id="13894"/>
    <lineage>
        <taxon>Eukaryota</taxon>
        <taxon>Viridiplantae</taxon>
        <taxon>Streptophyta</taxon>
        <taxon>Embryophyta</taxon>
        <taxon>Tracheophyta</taxon>
        <taxon>Spermatophyta</taxon>
        <taxon>Magnoliopsida</taxon>
        <taxon>Liliopsida</taxon>
        <taxon>Arecaceae</taxon>
        <taxon>Arecoideae</taxon>
        <taxon>Cocoseae</taxon>
        <taxon>Attaleinae</taxon>
        <taxon>Cocos</taxon>
    </lineage>
</organism>
<evidence type="ECO:0000256" key="1">
    <source>
        <dbReference type="ARBA" id="ARBA00009178"/>
    </source>
</evidence>
<evidence type="ECO:0000256" key="3">
    <source>
        <dbReference type="ARBA" id="ARBA00022729"/>
    </source>
</evidence>
<name>A0A8K0N394_COCNU</name>
<evidence type="ECO:0000256" key="2">
    <source>
        <dbReference type="ARBA" id="ARBA00022702"/>
    </source>
</evidence>
<evidence type="ECO:0000256" key="5">
    <source>
        <dbReference type="SAM" id="SignalP"/>
    </source>
</evidence>
<evidence type="ECO:0000256" key="4">
    <source>
        <dbReference type="ARBA" id="ARBA00023157"/>
    </source>
</evidence>
<evidence type="ECO:0000313" key="7">
    <source>
        <dbReference type="Proteomes" id="UP000797356"/>
    </source>
</evidence>
<evidence type="ECO:0000313" key="6">
    <source>
        <dbReference type="EMBL" id="KAG1347768.1"/>
    </source>
</evidence>
<dbReference type="GO" id="GO:0005179">
    <property type="term" value="F:hormone activity"/>
    <property type="evidence" value="ECO:0007669"/>
    <property type="project" value="UniProtKB-KW"/>
</dbReference>
<proteinExistence type="inferred from homology"/>
<reference evidence="6" key="2">
    <citation type="submission" date="2019-07" db="EMBL/GenBank/DDBJ databases">
        <authorList>
            <person name="Yang Y."/>
            <person name="Bocs S."/>
            <person name="Baudouin L."/>
        </authorList>
    </citation>
    <scope>NUCLEOTIDE SEQUENCE</scope>
    <source>
        <tissue evidence="6">Spear leaf of Hainan Tall coconut</tissue>
    </source>
</reference>
<dbReference type="Pfam" id="PF05498">
    <property type="entry name" value="RALF"/>
    <property type="match status" value="1"/>
</dbReference>